<organism evidence="2 3">
    <name type="scientific">Fopius arisanus</name>
    <dbReference type="NCBI Taxonomy" id="64838"/>
    <lineage>
        <taxon>Eukaryota</taxon>
        <taxon>Metazoa</taxon>
        <taxon>Ecdysozoa</taxon>
        <taxon>Arthropoda</taxon>
        <taxon>Hexapoda</taxon>
        <taxon>Insecta</taxon>
        <taxon>Pterygota</taxon>
        <taxon>Neoptera</taxon>
        <taxon>Endopterygota</taxon>
        <taxon>Hymenoptera</taxon>
        <taxon>Apocrita</taxon>
        <taxon>Ichneumonoidea</taxon>
        <taxon>Braconidae</taxon>
        <taxon>Opiinae</taxon>
        <taxon>Fopius</taxon>
    </lineage>
</organism>
<dbReference type="KEGG" id="fas:105263711"/>
<keyword evidence="2" id="KW-1185">Reference proteome</keyword>
<feature type="region of interest" description="Disordered" evidence="1">
    <location>
        <begin position="57"/>
        <end position="144"/>
    </location>
</feature>
<feature type="compositionally biased region" description="Basic residues" evidence="1">
    <location>
        <begin position="94"/>
        <end position="103"/>
    </location>
</feature>
<feature type="compositionally biased region" description="Basic residues" evidence="1">
    <location>
        <begin position="133"/>
        <end position="144"/>
    </location>
</feature>
<dbReference type="OrthoDB" id="7699784at2759"/>
<sequence length="144" mass="16792">MSCRWRDSLGFSVAEDEGSVSSQPLGSFPEYFVNSPLKISEEGDQFWAEDELSSIESNSRLKRKRRRSVSYRNQRYRSGSRIPQVSSSSESSSRVRRRRRKRRETNPEEIPTNSKSSKHNNLPNRGKISVKSPLKKLRLKFQRK</sequence>
<evidence type="ECO:0000256" key="1">
    <source>
        <dbReference type="SAM" id="MobiDB-lite"/>
    </source>
</evidence>
<reference evidence="3" key="1">
    <citation type="submission" date="2025-08" db="UniProtKB">
        <authorList>
            <consortium name="RefSeq"/>
        </authorList>
    </citation>
    <scope>IDENTIFICATION</scope>
    <source>
        <strain evidence="3">USDA-PBARC FA_bdor</strain>
        <tissue evidence="3">Whole organism</tissue>
    </source>
</reference>
<feature type="compositionally biased region" description="Basic residues" evidence="1">
    <location>
        <begin position="60"/>
        <end position="69"/>
    </location>
</feature>
<protein>
    <submittedName>
        <fullName evidence="3">Uncharacterized protein</fullName>
    </submittedName>
</protein>
<gene>
    <name evidence="3" type="primary">LOC105263711</name>
</gene>
<dbReference type="AlphaFoldDB" id="A0A9R1SWF2"/>
<feature type="region of interest" description="Disordered" evidence="1">
    <location>
        <begin position="1"/>
        <end position="28"/>
    </location>
</feature>
<proteinExistence type="predicted"/>
<name>A0A9R1SWF2_9HYME</name>
<dbReference type="GeneID" id="105263711"/>
<dbReference type="Proteomes" id="UP000694866">
    <property type="component" value="Unplaced"/>
</dbReference>
<dbReference type="RefSeq" id="XP_011298405.1">
    <property type="nucleotide sequence ID" value="XM_011300103.1"/>
</dbReference>
<accession>A0A9R1SWF2</accession>
<evidence type="ECO:0000313" key="3">
    <source>
        <dbReference type="RefSeq" id="XP_011298405.1"/>
    </source>
</evidence>
<evidence type="ECO:0000313" key="2">
    <source>
        <dbReference type="Proteomes" id="UP000694866"/>
    </source>
</evidence>
<feature type="compositionally biased region" description="Polar residues" evidence="1">
    <location>
        <begin position="111"/>
        <end position="123"/>
    </location>
</feature>